<reference evidence="1 2" key="1">
    <citation type="submission" date="2018-08" db="EMBL/GenBank/DDBJ databases">
        <title>A genome reference for cultivated species of the human gut microbiota.</title>
        <authorList>
            <person name="Zou Y."/>
            <person name="Xue W."/>
            <person name="Luo G."/>
        </authorList>
    </citation>
    <scope>NUCLEOTIDE SEQUENCE [LARGE SCALE GENOMIC DNA]</scope>
    <source>
        <strain evidence="1 2">OF01-2LB</strain>
    </source>
</reference>
<protein>
    <submittedName>
        <fullName evidence="1">Uncharacterized protein</fullName>
    </submittedName>
</protein>
<comment type="caution">
    <text evidence="1">The sequence shown here is derived from an EMBL/GenBank/DDBJ whole genome shotgun (WGS) entry which is preliminary data.</text>
</comment>
<dbReference type="AlphaFoldDB" id="A0A3E2VTV0"/>
<sequence length="60" mass="6727">MLLSEIQIEKHAALTRVSFAASGILFLHYAESIPPALHRIRPVECFLADHQKNNGNQDLT</sequence>
<evidence type="ECO:0000313" key="1">
    <source>
        <dbReference type="EMBL" id="RGC14378.1"/>
    </source>
</evidence>
<gene>
    <name evidence="1" type="ORF">DXA38_13585</name>
</gene>
<dbReference type="Proteomes" id="UP000260025">
    <property type="component" value="Unassembled WGS sequence"/>
</dbReference>
<dbReference type="EMBL" id="QVEV01000021">
    <property type="protein sequence ID" value="RGC14378.1"/>
    <property type="molecule type" value="Genomic_DNA"/>
</dbReference>
<evidence type="ECO:0000313" key="2">
    <source>
        <dbReference type="Proteomes" id="UP000260025"/>
    </source>
</evidence>
<organism evidence="1 2">
    <name type="scientific">Clostridium innocuum</name>
    <dbReference type="NCBI Taxonomy" id="1522"/>
    <lineage>
        <taxon>Bacteria</taxon>
        <taxon>Bacillati</taxon>
        <taxon>Bacillota</taxon>
        <taxon>Clostridia</taxon>
        <taxon>Eubacteriales</taxon>
        <taxon>Clostridiaceae</taxon>
        <taxon>Clostridium</taxon>
    </lineage>
</organism>
<accession>A0A3E2VTV0</accession>
<proteinExistence type="predicted"/>
<name>A0A3E2VTV0_CLOIN</name>